<keyword evidence="2 4" id="KW-0547">Nucleotide-binding</keyword>
<dbReference type="RefSeq" id="WP_312857065.1">
    <property type="nucleotide sequence ID" value="NZ_JACHLR010000009.1"/>
</dbReference>
<dbReference type="PANTHER" id="PTHR23407:SF1">
    <property type="entry name" value="5-FORMYLTETRAHYDROFOLATE CYCLO-LIGASE"/>
    <property type="match status" value="1"/>
</dbReference>
<feature type="binding site" evidence="4">
    <location>
        <begin position="144"/>
        <end position="152"/>
    </location>
    <ligand>
        <name>ATP</name>
        <dbReference type="ChEBI" id="CHEBI:30616"/>
    </ligand>
</feature>
<comment type="catalytic activity">
    <reaction evidence="5">
        <text>(6S)-5-formyl-5,6,7,8-tetrahydrofolate + ATP = (6R)-5,10-methenyltetrahydrofolate + ADP + phosphate</text>
        <dbReference type="Rhea" id="RHEA:10488"/>
        <dbReference type="ChEBI" id="CHEBI:30616"/>
        <dbReference type="ChEBI" id="CHEBI:43474"/>
        <dbReference type="ChEBI" id="CHEBI:57455"/>
        <dbReference type="ChEBI" id="CHEBI:57457"/>
        <dbReference type="ChEBI" id="CHEBI:456216"/>
        <dbReference type="EC" id="6.3.3.2"/>
    </reaction>
</comment>
<dbReference type="EC" id="6.3.3.2" evidence="5"/>
<protein>
    <recommendedName>
        <fullName evidence="5">5-formyltetrahydrofolate cyclo-ligase</fullName>
        <ecNumber evidence="5">6.3.3.2</ecNumber>
    </recommendedName>
</protein>
<evidence type="ECO:0000256" key="3">
    <source>
        <dbReference type="ARBA" id="ARBA00022840"/>
    </source>
</evidence>
<gene>
    <name evidence="6" type="ORF">HNO88_002428</name>
</gene>
<evidence type="ECO:0000313" key="6">
    <source>
        <dbReference type="EMBL" id="MBB4859102.1"/>
    </source>
</evidence>
<evidence type="ECO:0000313" key="7">
    <source>
        <dbReference type="Proteomes" id="UP000555448"/>
    </source>
</evidence>
<dbReference type="InterPro" id="IPR024185">
    <property type="entry name" value="FTHF_cligase-like_sf"/>
</dbReference>
<comment type="caution">
    <text evidence="6">The sequence shown here is derived from an EMBL/GenBank/DDBJ whole genome shotgun (WGS) entry which is preliminary data.</text>
</comment>
<comment type="similarity">
    <text evidence="1 5">Belongs to the 5-formyltetrahydrofolate cyclo-ligase family.</text>
</comment>
<dbReference type="InterPro" id="IPR002698">
    <property type="entry name" value="FTHF_cligase"/>
</dbReference>
<dbReference type="GO" id="GO:0035999">
    <property type="term" value="P:tetrahydrofolate interconversion"/>
    <property type="evidence" value="ECO:0007669"/>
    <property type="project" value="TreeGrafter"/>
</dbReference>
<evidence type="ECO:0000256" key="2">
    <source>
        <dbReference type="ARBA" id="ARBA00022741"/>
    </source>
</evidence>
<dbReference type="PIRSF" id="PIRSF006806">
    <property type="entry name" value="FTHF_cligase"/>
    <property type="match status" value="1"/>
</dbReference>
<dbReference type="Gene3D" id="3.40.50.10420">
    <property type="entry name" value="NagB/RpiA/CoA transferase-like"/>
    <property type="match status" value="1"/>
</dbReference>
<proteinExistence type="inferred from homology"/>
<dbReference type="Pfam" id="PF01812">
    <property type="entry name" value="5-FTHF_cyc-lig"/>
    <property type="match status" value="1"/>
</dbReference>
<dbReference type="NCBIfam" id="TIGR02727">
    <property type="entry name" value="MTHFS_bact"/>
    <property type="match status" value="1"/>
</dbReference>
<organism evidence="6 7">
    <name type="scientific">Novosphingobium chloroacetimidivorans</name>
    <dbReference type="NCBI Taxonomy" id="1428314"/>
    <lineage>
        <taxon>Bacteria</taxon>
        <taxon>Pseudomonadati</taxon>
        <taxon>Pseudomonadota</taxon>
        <taxon>Alphaproteobacteria</taxon>
        <taxon>Sphingomonadales</taxon>
        <taxon>Sphingomonadaceae</taxon>
        <taxon>Novosphingobium</taxon>
    </lineage>
</organism>
<feature type="binding site" evidence="4">
    <location>
        <begin position="13"/>
        <end position="17"/>
    </location>
    <ligand>
        <name>ATP</name>
        <dbReference type="ChEBI" id="CHEBI:30616"/>
    </ligand>
</feature>
<dbReference type="GO" id="GO:0030272">
    <property type="term" value="F:5-formyltetrahydrofolate cyclo-ligase activity"/>
    <property type="evidence" value="ECO:0007669"/>
    <property type="project" value="UniProtKB-EC"/>
</dbReference>
<feature type="binding site" evidence="4">
    <location>
        <position position="66"/>
    </location>
    <ligand>
        <name>substrate</name>
    </ligand>
</feature>
<keyword evidence="5" id="KW-0460">Magnesium</keyword>
<dbReference type="GO" id="GO:0046872">
    <property type="term" value="F:metal ion binding"/>
    <property type="evidence" value="ECO:0007669"/>
    <property type="project" value="UniProtKB-KW"/>
</dbReference>
<comment type="cofactor">
    <cofactor evidence="5">
        <name>Mg(2+)</name>
        <dbReference type="ChEBI" id="CHEBI:18420"/>
    </cofactor>
</comment>
<keyword evidence="7" id="KW-1185">Reference proteome</keyword>
<dbReference type="GO" id="GO:0009396">
    <property type="term" value="P:folic acid-containing compound biosynthetic process"/>
    <property type="evidence" value="ECO:0007669"/>
    <property type="project" value="TreeGrafter"/>
</dbReference>
<dbReference type="InterPro" id="IPR037171">
    <property type="entry name" value="NagB/RpiA_transferase-like"/>
</dbReference>
<dbReference type="Proteomes" id="UP000555448">
    <property type="component" value="Unassembled WGS sequence"/>
</dbReference>
<reference evidence="6 7" key="1">
    <citation type="submission" date="2020-08" db="EMBL/GenBank/DDBJ databases">
        <title>Functional genomics of gut bacteria from endangered species of beetles.</title>
        <authorList>
            <person name="Carlos-Shanley C."/>
        </authorList>
    </citation>
    <scope>NUCLEOTIDE SEQUENCE [LARGE SCALE GENOMIC DNA]</scope>
    <source>
        <strain evidence="6 7">S00245</strain>
    </source>
</reference>
<name>A0A7W7NXG6_9SPHN</name>
<evidence type="ECO:0000256" key="4">
    <source>
        <dbReference type="PIRSR" id="PIRSR006806-1"/>
    </source>
</evidence>
<sequence>MDPSPPTRSAHEKAELRRHFREQRRDHVATLPQSMRALLFLRPPVPVAGAIPEAAVVGLYYPHANEAPTLSYARWLHENGRRVALPRFGDRDGPMAFHIWADPFDETTLETGPFGVLQPGAESLEVVPEVLFMPLIAFTADGARLGQGGGHYDRWLAAHPATLPIGLAWDVQLAETLPHEPHDRTLAMVVTPTRLYEGSR</sequence>
<keyword evidence="6" id="KW-0436">Ligase</keyword>
<dbReference type="SUPFAM" id="SSF100950">
    <property type="entry name" value="NagB/RpiA/CoA transferase-like"/>
    <property type="match status" value="1"/>
</dbReference>
<keyword evidence="5" id="KW-0479">Metal-binding</keyword>
<dbReference type="EMBL" id="JACHLR010000009">
    <property type="protein sequence ID" value="MBB4859102.1"/>
    <property type="molecule type" value="Genomic_DNA"/>
</dbReference>
<dbReference type="GO" id="GO:0005524">
    <property type="term" value="F:ATP binding"/>
    <property type="evidence" value="ECO:0007669"/>
    <property type="project" value="UniProtKB-KW"/>
</dbReference>
<keyword evidence="3 4" id="KW-0067">ATP-binding</keyword>
<accession>A0A7W7NXG6</accession>
<evidence type="ECO:0000256" key="1">
    <source>
        <dbReference type="ARBA" id="ARBA00010638"/>
    </source>
</evidence>
<dbReference type="PANTHER" id="PTHR23407">
    <property type="entry name" value="ATPASE INHIBITOR/5-FORMYLTETRAHYDROFOLATE CYCLO-LIGASE"/>
    <property type="match status" value="1"/>
</dbReference>
<dbReference type="AlphaFoldDB" id="A0A7W7NXG6"/>
<evidence type="ECO:0000256" key="5">
    <source>
        <dbReference type="RuleBase" id="RU361279"/>
    </source>
</evidence>